<keyword evidence="1" id="KW-0732">Signal</keyword>
<sequence>MVVTNCVWCLVATWSIALEGILPAISCRAVGRKHEARLEQHSKHDNSASPEHLLVKLICAFSASSIYEKL</sequence>
<name>A0A2M4D2B7_ANODA</name>
<accession>A0A2M4D2B7</accession>
<evidence type="ECO:0000313" key="2">
    <source>
        <dbReference type="EMBL" id="MBW71686.1"/>
    </source>
</evidence>
<proteinExistence type="predicted"/>
<dbReference type="AlphaFoldDB" id="A0A2M4D2B7"/>
<dbReference type="EMBL" id="GGFL01007508">
    <property type="protein sequence ID" value="MBW71686.1"/>
    <property type="molecule type" value="Transcribed_RNA"/>
</dbReference>
<feature type="chain" id="PRO_5014772902" evidence="1">
    <location>
        <begin position="18"/>
        <end position="70"/>
    </location>
</feature>
<reference evidence="2" key="1">
    <citation type="submission" date="2018-01" db="EMBL/GenBank/DDBJ databases">
        <title>An insight into the sialome of Amazonian anophelines.</title>
        <authorList>
            <person name="Ribeiro J.M."/>
            <person name="Scarpassa V."/>
            <person name="Calvo E."/>
        </authorList>
    </citation>
    <scope>NUCLEOTIDE SEQUENCE</scope>
</reference>
<organism evidence="2">
    <name type="scientific">Anopheles darlingi</name>
    <name type="common">Mosquito</name>
    <dbReference type="NCBI Taxonomy" id="43151"/>
    <lineage>
        <taxon>Eukaryota</taxon>
        <taxon>Metazoa</taxon>
        <taxon>Ecdysozoa</taxon>
        <taxon>Arthropoda</taxon>
        <taxon>Hexapoda</taxon>
        <taxon>Insecta</taxon>
        <taxon>Pterygota</taxon>
        <taxon>Neoptera</taxon>
        <taxon>Endopterygota</taxon>
        <taxon>Diptera</taxon>
        <taxon>Nematocera</taxon>
        <taxon>Culicoidea</taxon>
        <taxon>Culicidae</taxon>
        <taxon>Anophelinae</taxon>
        <taxon>Anopheles</taxon>
    </lineage>
</organism>
<feature type="signal peptide" evidence="1">
    <location>
        <begin position="1"/>
        <end position="17"/>
    </location>
</feature>
<evidence type="ECO:0000256" key="1">
    <source>
        <dbReference type="SAM" id="SignalP"/>
    </source>
</evidence>
<protein>
    <submittedName>
        <fullName evidence="2">Putative secreted protein</fullName>
    </submittedName>
</protein>